<dbReference type="Gene3D" id="3.80.10.10">
    <property type="entry name" value="Ribonuclease Inhibitor"/>
    <property type="match status" value="2"/>
</dbReference>
<feature type="region of interest" description="Disordered" evidence="11">
    <location>
        <begin position="598"/>
        <end position="665"/>
    </location>
</feature>
<evidence type="ECO:0000313" key="12">
    <source>
        <dbReference type="Ensembl" id="ENSSBOP00000035636.1"/>
    </source>
</evidence>
<feature type="compositionally biased region" description="Low complexity" evidence="11">
    <location>
        <begin position="414"/>
        <end position="429"/>
    </location>
</feature>
<proteinExistence type="inferred from homology"/>
<dbReference type="Pfam" id="PF14580">
    <property type="entry name" value="LRR_9"/>
    <property type="match status" value="1"/>
</dbReference>
<comment type="similarity">
    <text evidence="2 10">Belongs to the DNAAF1 family.</text>
</comment>
<dbReference type="InterPro" id="IPR050576">
    <property type="entry name" value="Cilia_flagella_integrity"/>
</dbReference>
<dbReference type="GO" id="GO:0003341">
    <property type="term" value="P:cilium movement"/>
    <property type="evidence" value="ECO:0007669"/>
    <property type="project" value="Ensembl"/>
</dbReference>
<keyword evidence="3" id="KW-0597">Phosphoprotein</keyword>
<evidence type="ECO:0000256" key="1">
    <source>
        <dbReference type="ARBA" id="ARBA00004138"/>
    </source>
</evidence>
<feature type="region of interest" description="Disordered" evidence="11">
    <location>
        <begin position="388"/>
        <end position="460"/>
    </location>
</feature>
<evidence type="ECO:0000256" key="2">
    <source>
        <dbReference type="ARBA" id="ARBA00006453"/>
    </source>
</evidence>
<evidence type="ECO:0000256" key="7">
    <source>
        <dbReference type="ARBA" id="ARBA00023273"/>
    </source>
</evidence>
<feature type="compositionally biased region" description="Basic and acidic residues" evidence="11">
    <location>
        <begin position="331"/>
        <end position="345"/>
    </location>
</feature>
<evidence type="ECO:0000256" key="8">
    <source>
        <dbReference type="ARBA" id="ARBA00024429"/>
    </source>
</evidence>
<dbReference type="PANTHER" id="PTHR45973">
    <property type="entry name" value="PROTEIN PHOSPHATASE 1 REGULATORY SUBUNIT SDS22-RELATED"/>
    <property type="match status" value="1"/>
</dbReference>
<feature type="compositionally biased region" description="Polar residues" evidence="11">
    <location>
        <begin position="653"/>
        <end position="665"/>
    </location>
</feature>
<dbReference type="GO" id="GO:0001947">
    <property type="term" value="P:heart looping"/>
    <property type="evidence" value="ECO:0007669"/>
    <property type="project" value="Ensembl"/>
</dbReference>
<evidence type="ECO:0000256" key="3">
    <source>
        <dbReference type="ARBA" id="ARBA00022553"/>
    </source>
</evidence>
<feature type="region of interest" description="Disordered" evidence="11">
    <location>
        <begin position="331"/>
        <end position="371"/>
    </location>
</feature>
<evidence type="ECO:0000256" key="4">
    <source>
        <dbReference type="ARBA" id="ARBA00022614"/>
    </source>
</evidence>
<evidence type="ECO:0000256" key="10">
    <source>
        <dbReference type="RuleBase" id="RU364076"/>
    </source>
</evidence>
<dbReference type="GO" id="GO:0005930">
    <property type="term" value="C:axoneme"/>
    <property type="evidence" value="ECO:0007669"/>
    <property type="project" value="Ensembl"/>
</dbReference>
<evidence type="ECO:0000256" key="6">
    <source>
        <dbReference type="ARBA" id="ARBA00023069"/>
    </source>
</evidence>
<dbReference type="FunFam" id="3.80.10.10:FF:000394">
    <property type="entry name" value="Dynein assembly factor 1, axonemal"/>
    <property type="match status" value="1"/>
</dbReference>
<dbReference type="GO" id="GO:0030324">
    <property type="term" value="P:lung development"/>
    <property type="evidence" value="ECO:0007669"/>
    <property type="project" value="Ensembl"/>
</dbReference>
<keyword evidence="13" id="KW-1185">Reference proteome</keyword>
<accession>A0A2K6UUQ5</accession>
<keyword evidence="7 10" id="KW-0966">Cell projection</keyword>
<dbReference type="GO" id="GO:0071910">
    <property type="term" value="P:determination of liver left/right asymmetry"/>
    <property type="evidence" value="ECO:0007669"/>
    <property type="project" value="Ensembl"/>
</dbReference>
<dbReference type="GO" id="GO:0071907">
    <property type="term" value="P:determination of digestive tract left/right asymmetry"/>
    <property type="evidence" value="ECO:0007669"/>
    <property type="project" value="Ensembl"/>
</dbReference>
<comment type="subcellular location">
    <subcellularLocation>
        <location evidence="1 10">Cell projection</location>
        <location evidence="1 10">Cilium</location>
    </subcellularLocation>
</comment>
<evidence type="ECO:0000313" key="13">
    <source>
        <dbReference type="Proteomes" id="UP000233220"/>
    </source>
</evidence>
<feature type="compositionally biased region" description="Polar residues" evidence="11">
    <location>
        <begin position="636"/>
        <end position="645"/>
    </location>
</feature>
<dbReference type="SMART" id="SM00365">
    <property type="entry name" value="LRR_SD22"/>
    <property type="match status" value="3"/>
</dbReference>
<feature type="compositionally biased region" description="Basic and acidic residues" evidence="11">
    <location>
        <begin position="73"/>
        <end position="85"/>
    </location>
</feature>
<keyword evidence="5 10" id="KW-0677">Repeat</keyword>
<dbReference type="GO" id="GO:0044458">
    <property type="term" value="P:motile cilium assembly"/>
    <property type="evidence" value="ECO:0007669"/>
    <property type="project" value="Ensembl"/>
</dbReference>
<feature type="compositionally biased region" description="Low complexity" evidence="11">
    <location>
        <begin position="52"/>
        <end position="72"/>
    </location>
</feature>
<dbReference type="OMA" id="SWRVETE"/>
<dbReference type="Ensembl" id="ENSSBOT00000052567.1">
    <property type="protein sequence ID" value="ENSSBOP00000035636.1"/>
    <property type="gene ID" value="ENSSBOG00000033974.1"/>
</dbReference>
<keyword evidence="6 10" id="KW-0969">Cilium</keyword>
<dbReference type="GO" id="GO:0003356">
    <property type="term" value="P:regulation of cilium beat frequency"/>
    <property type="evidence" value="ECO:0007669"/>
    <property type="project" value="Ensembl"/>
</dbReference>
<dbReference type="AlphaFoldDB" id="A0A2K6UUQ5"/>
<feature type="region of interest" description="Disordered" evidence="11">
    <location>
        <begin position="1"/>
        <end position="91"/>
    </location>
</feature>
<dbReference type="FunFam" id="3.80.10.10:FF:000349">
    <property type="entry name" value="Dynein assembly factor 1, axonemal"/>
    <property type="match status" value="1"/>
</dbReference>
<dbReference type="SUPFAM" id="SSF52075">
    <property type="entry name" value="Outer arm dynein light chain 1"/>
    <property type="match status" value="1"/>
</dbReference>
<dbReference type="STRING" id="39432.ENSSBOP00000035636"/>
<gene>
    <name evidence="12" type="primary">DNAAF1</name>
</gene>
<dbReference type="GO" id="GO:0035469">
    <property type="term" value="P:determination of pancreatic left/right asymmetry"/>
    <property type="evidence" value="ECO:0007669"/>
    <property type="project" value="Ensembl"/>
</dbReference>
<dbReference type="GeneTree" id="ENSGT00940000158494"/>
<dbReference type="GO" id="GO:0070840">
    <property type="term" value="F:dynein complex binding"/>
    <property type="evidence" value="ECO:0007669"/>
    <property type="project" value="UniProtKB-UniRule"/>
</dbReference>
<dbReference type="InterPro" id="IPR032675">
    <property type="entry name" value="LRR_dom_sf"/>
</dbReference>
<evidence type="ECO:0000256" key="9">
    <source>
        <dbReference type="ARBA" id="ARBA00046066"/>
    </source>
</evidence>
<feature type="compositionally biased region" description="Basic and acidic residues" evidence="11">
    <location>
        <begin position="360"/>
        <end position="371"/>
    </location>
</feature>
<reference evidence="12" key="1">
    <citation type="submission" date="2025-08" db="UniProtKB">
        <authorList>
            <consortium name="Ensembl"/>
        </authorList>
    </citation>
    <scope>IDENTIFICATION</scope>
</reference>
<dbReference type="Proteomes" id="UP000233220">
    <property type="component" value="Unplaced"/>
</dbReference>
<sequence>MHPEPSEPAADGAAKLDCTQEPGVEESAGDHESAGLGGCCKDINEPKETCVGSSDTSSQSQQKQSGDNGSDGHFPHPREDREDQSPRMTKSSLQKLCKQHKLYITPALNDTLYLHFKGFDRIENLEEYTGLRCLWLQCNGIRKIENLEAQTELRCLFLQVNLLHKIENLEPLQKLDALNLSNNYIKTIENLSCLPVLNTLQMAHNHLETVEDIQHLRECLRLCVLDLSHNKLSDPEILNILECMPDLRVLNLMGNPVIRHIANYRRTVTVRLKHLTYLDDRPVFPKDRACAEAWARGGYTAEKEERQQWESREQKKITDSIEALAMIKRRAEERKRQRESQERGEMLPSDEGENMPTSAEGKEEPPRDRETRQKMELFVKECFEAKDELYLERPSGGEEPPVEAEGEDGDGEPEGTLPAEALPLLPPVEAEGEDGDREPEGTLPAEAPPPLPLGAAREDLTHQAVAAEGTFITELDGMGTGVETVKLETKETFRIDDLPDLEDDDEAGRSLQDQNMCFPKIEAISSLSDDSDPELDYTSLPMLENLSADTLSNIFAVSKDTSKQARAPFADIFKKEAERDMEIRKQDTKCPRPLIQELTDKEPSGQAWMPPTCQRDAAPLTSSGDRDSDFLAASSPGKTQVTLPSTCAGVAQPSPSLSTWTRSQS</sequence>
<feature type="compositionally biased region" description="Acidic residues" evidence="11">
    <location>
        <begin position="400"/>
        <end position="413"/>
    </location>
</feature>
<dbReference type="GO" id="GO:0036158">
    <property type="term" value="P:outer dynein arm assembly"/>
    <property type="evidence" value="ECO:0007669"/>
    <property type="project" value="Ensembl"/>
</dbReference>
<dbReference type="PROSITE" id="PS51450">
    <property type="entry name" value="LRR"/>
    <property type="match status" value="4"/>
</dbReference>
<reference evidence="12" key="2">
    <citation type="submission" date="2025-09" db="UniProtKB">
        <authorList>
            <consortium name="Ensembl"/>
        </authorList>
    </citation>
    <scope>IDENTIFICATION</scope>
</reference>
<dbReference type="PANTHER" id="PTHR45973:SF19">
    <property type="entry name" value="DYNEIN AXONEMAL ASSEMBLY FACTOR 1"/>
    <property type="match status" value="1"/>
</dbReference>
<keyword evidence="4 10" id="KW-0433">Leucine-rich repeat</keyword>
<evidence type="ECO:0000256" key="5">
    <source>
        <dbReference type="ARBA" id="ARBA00022737"/>
    </source>
</evidence>
<comment type="function">
    <text evidence="9 10">Cilium-specific protein required for the stability of the ciliary architecture. Plays a role in cytoplasmic preassembly of dynein arms. Involved in regulation of microtubule-based cilia and actin-based brush border microvilli.</text>
</comment>
<dbReference type="InterPro" id="IPR001611">
    <property type="entry name" value="Leu-rich_rpt"/>
</dbReference>
<protein>
    <recommendedName>
        <fullName evidence="8 10">Dynein axonemal assembly factor 1</fullName>
    </recommendedName>
</protein>
<dbReference type="GO" id="GO:0036159">
    <property type="term" value="P:inner dynein arm assembly"/>
    <property type="evidence" value="ECO:0007669"/>
    <property type="project" value="Ensembl"/>
</dbReference>
<evidence type="ECO:0000256" key="11">
    <source>
        <dbReference type="SAM" id="MobiDB-lite"/>
    </source>
</evidence>
<name>A0A2K6UUQ5_SAIBB</name>
<organism evidence="12 13">
    <name type="scientific">Saimiri boliviensis boliviensis</name>
    <name type="common">Bolivian squirrel monkey</name>
    <dbReference type="NCBI Taxonomy" id="39432"/>
    <lineage>
        <taxon>Eukaryota</taxon>
        <taxon>Metazoa</taxon>
        <taxon>Chordata</taxon>
        <taxon>Craniata</taxon>
        <taxon>Vertebrata</taxon>
        <taxon>Euteleostomi</taxon>
        <taxon>Mammalia</taxon>
        <taxon>Eutheria</taxon>
        <taxon>Euarchontoglires</taxon>
        <taxon>Primates</taxon>
        <taxon>Haplorrhini</taxon>
        <taxon>Platyrrhini</taxon>
        <taxon>Cebidae</taxon>
        <taxon>Saimiriinae</taxon>
        <taxon>Saimiri</taxon>
    </lineage>
</organism>